<protein>
    <submittedName>
        <fullName evidence="2">Biotin transporter BioY</fullName>
    </submittedName>
</protein>
<name>A0A839F3U9_9GAMM</name>
<dbReference type="AlphaFoldDB" id="A0A839F3U9"/>
<dbReference type="Proteomes" id="UP000550401">
    <property type="component" value="Unassembled WGS sequence"/>
</dbReference>
<evidence type="ECO:0000256" key="1">
    <source>
        <dbReference type="SAM" id="Phobius"/>
    </source>
</evidence>
<keyword evidence="1" id="KW-0472">Membrane</keyword>
<keyword evidence="1" id="KW-1133">Transmembrane helix</keyword>
<keyword evidence="1" id="KW-0812">Transmembrane</keyword>
<organism evidence="2 3">
    <name type="scientific">Dokdonella fugitiva</name>
    <dbReference type="NCBI Taxonomy" id="328517"/>
    <lineage>
        <taxon>Bacteria</taxon>
        <taxon>Pseudomonadati</taxon>
        <taxon>Pseudomonadota</taxon>
        <taxon>Gammaproteobacteria</taxon>
        <taxon>Lysobacterales</taxon>
        <taxon>Rhodanobacteraceae</taxon>
        <taxon>Dokdonella</taxon>
    </lineage>
</organism>
<reference evidence="2 3" key="1">
    <citation type="submission" date="2020-07" db="EMBL/GenBank/DDBJ databases">
        <title>Genomic Encyclopedia of Type Strains, Phase IV (KMG-V): Genome sequencing to study the core and pangenomes of soil and plant-associated prokaryotes.</title>
        <authorList>
            <person name="Whitman W."/>
        </authorList>
    </citation>
    <scope>NUCLEOTIDE SEQUENCE [LARGE SCALE GENOMIC DNA]</scope>
    <source>
        <strain evidence="2 3">RH2WT43</strain>
    </source>
</reference>
<gene>
    <name evidence="2" type="ORF">FHW12_002935</name>
</gene>
<proteinExistence type="predicted"/>
<dbReference type="RefSeq" id="WP_182531734.1">
    <property type="nucleotide sequence ID" value="NZ_JACGXL010000004.1"/>
</dbReference>
<comment type="caution">
    <text evidence="2">The sequence shown here is derived from an EMBL/GenBank/DDBJ whole genome shotgun (WGS) entry which is preliminary data.</text>
</comment>
<evidence type="ECO:0000313" key="2">
    <source>
        <dbReference type="EMBL" id="MBA8888702.1"/>
    </source>
</evidence>
<keyword evidence="3" id="KW-1185">Reference proteome</keyword>
<accession>A0A839F3U9</accession>
<sequence>MSARTILGRCLAGILAILLLGGGLLIVYYYIMGDESVSALVEAAFGFILAFVFARYALGTLAQTSRFLRR</sequence>
<dbReference type="EMBL" id="JACGXL010000004">
    <property type="protein sequence ID" value="MBA8888702.1"/>
    <property type="molecule type" value="Genomic_DNA"/>
</dbReference>
<feature type="transmembrane region" description="Helical" evidence="1">
    <location>
        <begin position="43"/>
        <end position="62"/>
    </location>
</feature>
<feature type="transmembrane region" description="Helical" evidence="1">
    <location>
        <begin position="12"/>
        <end position="31"/>
    </location>
</feature>
<evidence type="ECO:0000313" key="3">
    <source>
        <dbReference type="Proteomes" id="UP000550401"/>
    </source>
</evidence>